<evidence type="ECO:0000313" key="2">
    <source>
        <dbReference type="EMBL" id="RSL32367.1"/>
    </source>
</evidence>
<keyword evidence="3" id="KW-1185">Reference proteome</keyword>
<keyword evidence="1" id="KW-0472">Membrane</keyword>
<accession>A0A3R9PJU6</accession>
<proteinExistence type="predicted"/>
<dbReference type="RefSeq" id="WP_125556837.1">
    <property type="nucleotide sequence ID" value="NZ_RBVX01000015.1"/>
</dbReference>
<sequence>MIQFFKNHPYTSVFSAVAVVLLGSGVVLINVLMGASASDSKNSLPRYDTAEQAARAFVEEESIWKNTAWIQTTNGENFLLSERRDHVFLAGHITEKEDYFQSDIISATMSFRGPEGEAMAGGGSFEVVSDAVVEKPYEFRINKKEEYVVPHSEYAFNIVTSDKEKSVVKSVEFLEGIKQNDEPAVSPTFESGNYTMIGEKNRIGFIYDENTSPFRAGFENKYMWHFWGDEETLEGSFRVTGEKVSTGEEVSIFEAEELGGAQNGADAHIPSSMSIPRSGKWQLKTYIGEELFGTVVVNVIS</sequence>
<reference evidence="2 3" key="1">
    <citation type="submission" date="2018-10" db="EMBL/GenBank/DDBJ databases">
        <title>Draft genome sequence of Bacillus salarius IM0101, isolated from a hypersaline soil in Inner Mongolia, China.</title>
        <authorList>
            <person name="Yamprayoonswat W."/>
            <person name="Boonvisut S."/>
            <person name="Jumpathong W."/>
            <person name="Sittihan S."/>
            <person name="Ruangsuj P."/>
            <person name="Wanthongcharoen S."/>
            <person name="Thongpramul N."/>
            <person name="Pimmason S."/>
            <person name="Yu B."/>
            <person name="Yasawong M."/>
        </authorList>
    </citation>
    <scope>NUCLEOTIDE SEQUENCE [LARGE SCALE GENOMIC DNA]</scope>
    <source>
        <strain evidence="2 3">IM0101</strain>
    </source>
</reference>
<gene>
    <name evidence="2" type="ORF">D7Z54_15840</name>
</gene>
<evidence type="ECO:0000313" key="3">
    <source>
        <dbReference type="Proteomes" id="UP000275076"/>
    </source>
</evidence>
<keyword evidence="1" id="KW-1133">Transmembrane helix</keyword>
<dbReference type="Proteomes" id="UP000275076">
    <property type="component" value="Unassembled WGS sequence"/>
</dbReference>
<dbReference type="Gene3D" id="2.60.40.3830">
    <property type="match status" value="1"/>
</dbReference>
<dbReference type="EMBL" id="RBVX01000015">
    <property type="protein sequence ID" value="RSL32367.1"/>
    <property type="molecule type" value="Genomic_DNA"/>
</dbReference>
<comment type="caution">
    <text evidence="2">The sequence shown here is derived from an EMBL/GenBank/DDBJ whole genome shotgun (WGS) entry which is preliminary data.</text>
</comment>
<keyword evidence="1" id="KW-0812">Transmembrane</keyword>
<dbReference type="AlphaFoldDB" id="A0A3R9PJU6"/>
<evidence type="ECO:0008006" key="4">
    <source>
        <dbReference type="Google" id="ProtNLM"/>
    </source>
</evidence>
<dbReference type="OrthoDB" id="2381403at2"/>
<feature type="transmembrane region" description="Helical" evidence="1">
    <location>
        <begin position="12"/>
        <end position="33"/>
    </location>
</feature>
<organism evidence="2 3">
    <name type="scientific">Salibacterium salarium</name>
    <dbReference type="NCBI Taxonomy" id="284579"/>
    <lineage>
        <taxon>Bacteria</taxon>
        <taxon>Bacillati</taxon>
        <taxon>Bacillota</taxon>
        <taxon>Bacilli</taxon>
        <taxon>Bacillales</taxon>
        <taxon>Bacillaceae</taxon>
    </lineage>
</organism>
<name>A0A3R9PJU6_9BACI</name>
<protein>
    <recommendedName>
        <fullName evidence="4">DUF4871 domain-containing protein</fullName>
    </recommendedName>
</protein>
<evidence type="ECO:0000256" key="1">
    <source>
        <dbReference type="SAM" id="Phobius"/>
    </source>
</evidence>